<evidence type="ECO:0000256" key="1">
    <source>
        <dbReference type="ARBA" id="ARBA00004496"/>
    </source>
</evidence>
<keyword evidence="2" id="KW-0963">Cytoplasm</keyword>
<dbReference type="GO" id="GO:0003729">
    <property type="term" value="F:mRNA binding"/>
    <property type="evidence" value="ECO:0007669"/>
    <property type="project" value="TreeGrafter"/>
</dbReference>
<dbReference type="InterPro" id="IPR027512">
    <property type="entry name" value="EIF3A"/>
</dbReference>
<evidence type="ECO:0000256" key="2">
    <source>
        <dbReference type="ARBA" id="ARBA00022490"/>
    </source>
</evidence>
<feature type="coiled-coil region" evidence="6">
    <location>
        <begin position="479"/>
        <end position="558"/>
    </location>
</feature>
<reference evidence="9 10" key="1">
    <citation type="submission" date="2016-07" db="EMBL/GenBank/DDBJ databases">
        <title>Pervasive Adenine N6-methylation of Active Genes in Fungi.</title>
        <authorList>
            <consortium name="DOE Joint Genome Institute"/>
            <person name="Mondo S.J."/>
            <person name="Dannebaum R.O."/>
            <person name="Kuo R.C."/>
            <person name="Labutti K."/>
            <person name="Haridas S."/>
            <person name="Kuo A."/>
            <person name="Salamov A."/>
            <person name="Ahrendt S.R."/>
            <person name="Lipzen A."/>
            <person name="Sullivan W."/>
            <person name="Andreopoulos W.B."/>
            <person name="Clum A."/>
            <person name="Lindquist E."/>
            <person name="Daum C."/>
            <person name="Ramamoorthy G.K."/>
            <person name="Gryganskyi A."/>
            <person name="Culley D."/>
            <person name="Magnuson J.K."/>
            <person name="James T.Y."/>
            <person name="O'Malley M.A."/>
            <person name="Stajich J.E."/>
            <person name="Spatafora J.W."/>
            <person name="Visel A."/>
            <person name="Grigoriev I.V."/>
        </authorList>
    </citation>
    <scope>NUCLEOTIDE SEQUENCE [LARGE SCALE GENOMIC DNA]</scope>
    <source>
        <strain evidence="9 10">JEL800</strain>
    </source>
</reference>
<sequence>MSRVYQKPENALKRAEELIAVNQNESALDLLHEGKLAKEGLHQYKNISQNITVTAIEVVIKKFIDLSESKVAEAQEKADQINLDLVEDLEATETPESIILSTVSGDVSKDRTDREVVTPWLKFLNNSRLEILYQATASQAFKFCLKYVRKTEFRRLCEILRQHLTTAAKYANQTHSINLSDPDTLQRHLDTRFEQLNAAAELELWQEGFRSIEDIHTLFIVSKKPPKAIMLANYYEKLARIFMVRVKLFSIVRTNKNLPDEEHERMATIVLISALTTTADSDDNKPREVSQLAPCEQNSNSLEQERLLSHPPRIDFHPLSICKKIAPIITKLSDQKDLDQVRSSFAPGHLDSSLATVEPGLPIHHYREHVNLASFPSLNSSISYDECNIEKFIMNGCRKGELSMRVNHMAKTITFETDIFAGGRGAVSKTSRGGSTPSDQMRSHLTNLAARLNVAVNLINPNKLQEKRDAQQEAIRVALETMEEERRLAAERVILIEKRREMKEYEAAKKIRDDEIKRQEQQRREAELEKIRMEEDMKRREMEKIAQIRADREREEALKLAERIAGAGKTKIDKEELINLDTDTLMKKQVELIEQEKRDLANKMKNISKRLDHTERAFRRAETVKWEADHEEQKKIDKAYYNALKKAQLEASKTKHVEALQIKQRVTRMVPDYEEYKVKLQTARQEAHNAEVAKVEAMIAEAKAQRIAEVRKRKQDELARKLKEEEARRIFLENEKIRLAESAKLAEERKAREEARRAEQEEAAKKQDEIFRRQQEREREAEERLKQRERERMEEKSRDVRKDDGPWARRGPPSSAAPPSAAPADSDGWRRNAPAASTDASGKYVSPSRRGDAGGDRFGGERSGGFGGDRASGGGFGENEAPAAGSGGGAVVGEKREAAKNAASSSGQVRATISRQ</sequence>
<dbReference type="InterPro" id="IPR054711">
    <property type="entry name" value="eIF3a_PCI_TPR-like"/>
</dbReference>
<dbReference type="GO" id="GO:0016282">
    <property type="term" value="C:eukaryotic 43S preinitiation complex"/>
    <property type="evidence" value="ECO:0007669"/>
    <property type="project" value="EnsemblFungi"/>
</dbReference>
<feature type="domain" description="eIF3a PCI" evidence="8">
    <location>
        <begin position="31"/>
        <end position="284"/>
    </location>
</feature>
<dbReference type="Gene3D" id="4.10.860.10">
    <property type="entry name" value="UVR domain"/>
    <property type="match status" value="1"/>
</dbReference>
<dbReference type="PANTHER" id="PTHR14005:SF0">
    <property type="entry name" value="EUKARYOTIC TRANSLATION INITIATION FACTOR 3 SUBUNIT A"/>
    <property type="match status" value="1"/>
</dbReference>
<dbReference type="GO" id="GO:0002188">
    <property type="term" value="P:translation reinitiation"/>
    <property type="evidence" value="ECO:0007669"/>
    <property type="project" value="TreeGrafter"/>
</dbReference>
<evidence type="ECO:0000256" key="3">
    <source>
        <dbReference type="ARBA" id="ARBA00022540"/>
    </source>
</evidence>
<keyword evidence="6" id="KW-0175">Coiled coil</keyword>
<keyword evidence="5" id="KW-0648">Protein biosynthesis</keyword>
<dbReference type="Gene3D" id="1.25.40.860">
    <property type="match status" value="1"/>
</dbReference>
<dbReference type="OrthoDB" id="18884at2759"/>
<evidence type="ECO:0000256" key="7">
    <source>
        <dbReference type="SAM" id="MobiDB-lite"/>
    </source>
</evidence>
<evidence type="ECO:0000256" key="5">
    <source>
        <dbReference type="ARBA" id="ARBA00022917"/>
    </source>
</evidence>
<dbReference type="GO" id="GO:0071541">
    <property type="term" value="C:eukaryotic translation initiation factor 3 complex, eIF3m"/>
    <property type="evidence" value="ECO:0007669"/>
    <property type="project" value="EnsemblFungi"/>
</dbReference>
<proteinExistence type="predicted"/>
<accession>A0A1Y2BZE4</accession>
<dbReference type="EMBL" id="MCGO01000037">
    <property type="protein sequence ID" value="ORY40007.1"/>
    <property type="molecule type" value="Genomic_DNA"/>
</dbReference>
<feature type="coiled-coil region" evidence="6">
    <location>
        <begin position="586"/>
        <end position="617"/>
    </location>
</feature>
<dbReference type="FunFam" id="4.10.860.10:FF:000001">
    <property type="entry name" value="Eukaryotic translation initiation factor 3 subunit A"/>
    <property type="match status" value="1"/>
</dbReference>
<dbReference type="GO" id="GO:0001732">
    <property type="term" value="P:formation of cytoplasmic translation initiation complex"/>
    <property type="evidence" value="ECO:0007669"/>
    <property type="project" value="TreeGrafter"/>
</dbReference>
<dbReference type="GO" id="GO:0003743">
    <property type="term" value="F:translation initiation factor activity"/>
    <property type="evidence" value="ECO:0007669"/>
    <property type="project" value="UniProtKB-KW"/>
</dbReference>
<feature type="region of interest" description="Disordered" evidence="7">
    <location>
        <begin position="746"/>
        <end position="916"/>
    </location>
</feature>
<keyword evidence="3" id="KW-0396">Initiation factor</keyword>
<dbReference type="STRING" id="329046.A0A1Y2BZE4"/>
<evidence type="ECO:0000313" key="10">
    <source>
        <dbReference type="Proteomes" id="UP000193642"/>
    </source>
</evidence>
<comment type="subcellular location">
    <subcellularLocation>
        <location evidence="1">Cytoplasm</location>
    </subcellularLocation>
</comment>
<dbReference type="GO" id="GO:0071540">
    <property type="term" value="C:eukaryotic translation initiation factor 3 complex, eIF3e"/>
    <property type="evidence" value="ECO:0007669"/>
    <property type="project" value="EnsemblFungi"/>
</dbReference>
<feature type="compositionally biased region" description="Basic and acidic residues" evidence="7">
    <location>
        <begin position="849"/>
        <end position="860"/>
    </location>
</feature>
<keyword evidence="10" id="KW-1185">Reference proteome</keyword>
<feature type="compositionally biased region" description="Gly residues" evidence="7">
    <location>
        <begin position="861"/>
        <end position="877"/>
    </location>
</feature>
<dbReference type="PANTHER" id="PTHR14005">
    <property type="entry name" value="EUKARYOTIC TRANSLATION INITIATION FACTOR 3, THETA SUBUNIT"/>
    <property type="match status" value="1"/>
</dbReference>
<dbReference type="GO" id="GO:0043614">
    <property type="term" value="C:multi-eIF complex"/>
    <property type="evidence" value="ECO:0007669"/>
    <property type="project" value="TreeGrafter"/>
</dbReference>
<feature type="compositionally biased region" description="Polar residues" evidence="7">
    <location>
        <begin position="902"/>
        <end position="916"/>
    </location>
</feature>
<evidence type="ECO:0000256" key="4">
    <source>
        <dbReference type="ARBA" id="ARBA00022884"/>
    </source>
</evidence>
<organism evidence="9 10">
    <name type="scientific">Rhizoclosmatium globosum</name>
    <dbReference type="NCBI Taxonomy" id="329046"/>
    <lineage>
        <taxon>Eukaryota</taxon>
        <taxon>Fungi</taxon>
        <taxon>Fungi incertae sedis</taxon>
        <taxon>Chytridiomycota</taxon>
        <taxon>Chytridiomycota incertae sedis</taxon>
        <taxon>Chytridiomycetes</taxon>
        <taxon>Chytridiales</taxon>
        <taxon>Chytriomycetaceae</taxon>
        <taxon>Rhizoclosmatium</taxon>
    </lineage>
</organism>
<comment type="caution">
    <text evidence="9">The sequence shown here is derived from an EMBL/GenBank/DDBJ whole genome shotgun (WGS) entry which is preliminary data.</text>
</comment>
<evidence type="ECO:0000259" key="8">
    <source>
        <dbReference type="Pfam" id="PF22591"/>
    </source>
</evidence>
<protein>
    <recommendedName>
        <fullName evidence="8">eIF3a PCI domain-containing protein</fullName>
    </recommendedName>
</protein>
<feature type="compositionally biased region" description="Basic and acidic residues" evidence="7">
    <location>
        <begin position="746"/>
        <end position="807"/>
    </location>
</feature>
<dbReference type="AlphaFoldDB" id="A0A1Y2BZE4"/>
<gene>
    <name evidence="9" type="ORF">BCR33DRAFT_719800</name>
</gene>
<name>A0A1Y2BZE4_9FUNG</name>
<feature type="compositionally biased region" description="Low complexity" evidence="7">
    <location>
        <begin position="808"/>
        <end position="826"/>
    </location>
</feature>
<keyword evidence="4" id="KW-0694">RNA-binding</keyword>
<dbReference type="Pfam" id="PF22591">
    <property type="entry name" value="eIF3a_PCI_TPR-like"/>
    <property type="match status" value="1"/>
</dbReference>
<evidence type="ECO:0000313" key="9">
    <source>
        <dbReference type="EMBL" id="ORY40007.1"/>
    </source>
</evidence>
<dbReference type="Proteomes" id="UP000193642">
    <property type="component" value="Unassembled WGS sequence"/>
</dbReference>
<dbReference type="GO" id="GO:0010494">
    <property type="term" value="C:cytoplasmic stress granule"/>
    <property type="evidence" value="ECO:0007669"/>
    <property type="project" value="EnsemblFungi"/>
</dbReference>
<evidence type="ECO:0000256" key="6">
    <source>
        <dbReference type="SAM" id="Coils"/>
    </source>
</evidence>